<evidence type="ECO:0000313" key="4">
    <source>
        <dbReference type="Proteomes" id="UP000229570"/>
    </source>
</evidence>
<protein>
    <recommendedName>
        <fullName evidence="2">DDH domain-containing protein</fullName>
    </recommendedName>
</protein>
<evidence type="ECO:0000313" key="3">
    <source>
        <dbReference type="EMBL" id="PIQ72447.1"/>
    </source>
</evidence>
<dbReference type="AlphaFoldDB" id="A0A2H0KMF9"/>
<dbReference type="InterPro" id="IPR051319">
    <property type="entry name" value="Oligoribo/pAp-PDE_c-di-AMP_PDE"/>
</dbReference>
<dbReference type="InterPro" id="IPR001667">
    <property type="entry name" value="DDH_dom"/>
</dbReference>
<evidence type="ECO:0000259" key="2">
    <source>
        <dbReference type="Pfam" id="PF01368"/>
    </source>
</evidence>
<gene>
    <name evidence="3" type="ORF">COV86_02975</name>
</gene>
<name>A0A2H0KMF9_9BACT</name>
<dbReference type="Proteomes" id="UP000229570">
    <property type="component" value="Unassembled WGS sequence"/>
</dbReference>
<reference evidence="3 4" key="1">
    <citation type="submission" date="2017-09" db="EMBL/GenBank/DDBJ databases">
        <title>Depth-based differentiation of microbial function through sediment-hosted aquifers and enrichment of novel symbionts in the deep terrestrial subsurface.</title>
        <authorList>
            <person name="Probst A.J."/>
            <person name="Ladd B."/>
            <person name="Jarett J.K."/>
            <person name="Geller-Mcgrath D.E."/>
            <person name="Sieber C.M."/>
            <person name="Emerson J.B."/>
            <person name="Anantharaman K."/>
            <person name="Thomas B.C."/>
            <person name="Malmstrom R."/>
            <person name="Stieglmeier M."/>
            <person name="Klingl A."/>
            <person name="Woyke T."/>
            <person name="Ryan C.M."/>
            <person name="Banfield J.F."/>
        </authorList>
    </citation>
    <scope>NUCLEOTIDE SEQUENCE [LARGE SCALE GENOMIC DNA]</scope>
    <source>
        <strain evidence="3">CG11_big_fil_rev_8_21_14_0_20_35_14</strain>
    </source>
</reference>
<comment type="caution">
    <text evidence="3">The sequence shown here is derived from an EMBL/GenBank/DDBJ whole genome shotgun (WGS) entry which is preliminary data.</text>
</comment>
<feature type="compositionally biased region" description="Basic and acidic residues" evidence="1">
    <location>
        <begin position="269"/>
        <end position="283"/>
    </location>
</feature>
<dbReference type="Gene3D" id="3.90.1640.10">
    <property type="entry name" value="inorganic pyrophosphatase (n-terminal core)"/>
    <property type="match status" value="1"/>
</dbReference>
<accession>A0A2H0KMF9</accession>
<dbReference type="PANTHER" id="PTHR47618">
    <property type="entry name" value="BIFUNCTIONAL OLIGORIBONUCLEASE AND PAP PHOSPHATASE NRNA"/>
    <property type="match status" value="1"/>
</dbReference>
<dbReference type="Pfam" id="PF01368">
    <property type="entry name" value="DHH"/>
    <property type="match status" value="1"/>
</dbReference>
<dbReference type="SUPFAM" id="SSF64182">
    <property type="entry name" value="DHH phosphoesterases"/>
    <property type="match status" value="1"/>
</dbReference>
<organism evidence="3 4">
    <name type="scientific">Candidatus Roizmanbacteria bacterium CG11_big_fil_rev_8_21_14_0_20_35_14</name>
    <dbReference type="NCBI Taxonomy" id="1974855"/>
    <lineage>
        <taxon>Bacteria</taxon>
        <taxon>Candidatus Roizmaniibacteriota</taxon>
    </lineage>
</organism>
<proteinExistence type="predicted"/>
<feature type="domain" description="DDH" evidence="2">
    <location>
        <begin position="29"/>
        <end position="212"/>
    </location>
</feature>
<evidence type="ECO:0000256" key="1">
    <source>
        <dbReference type="SAM" id="MobiDB-lite"/>
    </source>
</evidence>
<dbReference type="InterPro" id="IPR038763">
    <property type="entry name" value="DHH_sf"/>
</dbReference>
<sequence>MNNQANTLARIIEIISKGKSGVIFIPPTPTIDAVAASTSLYLGLTKMGKNISLVCSQKPATDLVGGDKFQTVIGAGGDSLMISFPYTDGSIDKVDYNIQGESFNLVVTPRPGFQKLKPSQVNYSYTGGIVDFIIVIDSPTLNGLGEIYAENQNQFTGRDIINIDRHLTNAYFGTVNFVNKTISSISELILSVLLNFKIEVDRDMATNLYAGIASATNNFTSYSTNADTFENIATLLRMGAVKRTFKKPQPVMVRSRVNSGRPETQPVKPIEEVEREIQKEPRSPQDWLKPKIFKGGGLV</sequence>
<feature type="region of interest" description="Disordered" evidence="1">
    <location>
        <begin position="256"/>
        <end position="299"/>
    </location>
</feature>
<dbReference type="EMBL" id="PCVL01000040">
    <property type="protein sequence ID" value="PIQ72447.1"/>
    <property type="molecule type" value="Genomic_DNA"/>
</dbReference>
<dbReference type="PANTHER" id="PTHR47618:SF1">
    <property type="entry name" value="BIFUNCTIONAL OLIGORIBONUCLEASE AND PAP PHOSPHATASE NRNA"/>
    <property type="match status" value="1"/>
</dbReference>